<protein>
    <recommendedName>
        <fullName evidence="2">Zona occludens toxin N-terminal domain-containing protein</fullName>
    </recommendedName>
</protein>
<accession>A0A0F9NU04</accession>
<organism evidence="1">
    <name type="scientific">marine sediment metagenome</name>
    <dbReference type="NCBI Taxonomy" id="412755"/>
    <lineage>
        <taxon>unclassified sequences</taxon>
        <taxon>metagenomes</taxon>
        <taxon>ecological metagenomes</taxon>
    </lineage>
</organism>
<evidence type="ECO:0008006" key="2">
    <source>
        <dbReference type="Google" id="ProtNLM"/>
    </source>
</evidence>
<comment type="caution">
    <text evidence="1">The sequence shown here is derived from an EMBL/GenBank/DDBJ whole genome shotgun (WGS) entry which is preliminary data.</text>
</comment>
<proteinExistence type="predicted"/>
<dbReference type="AlphaFoldDB" id="A0A0F9NU04"/>
<gene>
    <name evidence="1" type="ORF">LCGC14_0926610</name>
</gene>
<dbReference type="SUPFAM" id="SSF52540">
    <property type="entry name" value="P-loop containing nucleoside triphosphate hydrolases"/>
    <property type="match status" value="1"/>
</dbReference>
<evidence type="ECO:0000313" key="1">
    <source>
        <dbReference type="EMBL" id="KKN21319.1"/>
    </source>
</evidence>
<dbReference type="InterPro" id="IPR027417">
    <property type="entry name" value="P-loop_NTPase"/>
</dbReference>
<name>A0A0F9NU04_9ZZZZ</name>
<reference evidence="1" key="1">
    <citation type="journal article" date="2015" name="Nature">
        <title>Complex archaea that bridge the gap between prokaryotes and eukaryotes.</title>
        <authorList>
            <person name="Spang A."/>
            <person name="Saw J.H."/>
            <person name="Jorgensen S.L."/>
            <person name="Zaremba-Niedzwiedzka K."/>
            <person name="Martijn J."/>
            <person name="Lind A.E."/>
            <person name="van Eijk R."/>
            <person name="Schleper C."/>
            <person name="Guy L."/>
            <person name="Ettema T.J."/>
        </authorList>
    </citation>
    <scope>NUCLEOTIDE SEQUENCE</scope>
</reference>
<sequence length="331" mass="38187">MIKLAWSKGAQITLIGPLLEQSGINVDLVDLEALVDDNLTLPENIEIVSKDVGKNILSDDVDIPALDEMVREFHQKAYESGAMDKVYMENKWLDIIPVPSVVLLRGRRRWGKTALGCFLLWLFFNQKHMTPYIVNFPKNKRKLLPKWIKTINDLNKLPKGCIAMMDEVSLKWAAQKYNLSEKEIIDQLISISGQKDQIIIIISHHAAKILLSMVREVDVQLFKLPSKMHSKLERSEIRVFTKEALEAFENLHVSKEEKKAYTYVITDDIDGEMLTNPLPEFWSEELSKAWGDLKFESKIRDNLTDKELRKALRDRVRHKKVKRPRGVAIGE</sequence>
<dbReference type="EMBL" id="LAZR01003158">
    <property type="protein sequence ID" value="KKN21319.1"/>
    <property type="molecule type" value="Genomic_DNA"/>
</dbReference>